<evidence type="ECO:0000256" key="9">
    <source>
        <dbReference type="SAM" id="Phobius"/>
    </source>
</evidence>
<feature type="transmembrane region" description="Helical" evidence="9">
    <location>
        <begin position="163"/>
        <end position="181"/>
    </location>
</feature>
<evidence type="ECO:0000256" key="1">
    <source>
        <dbReference type="ARBA" id="ARBA00004141"/>
    </source>
</evidence>
<reference evidence="11" key="1">
    <citation type="journal article" date="2023" name="G3 (Bethesda)">
        <title>Whole genome assembly and annotation of the endangered Caribbean coral Acropora cervicornis.</title>
        <authorList>
            <person name="Selwyn J.D."/>
            <person name="Vollmer S.V."/>
        </authorList>
    </citation>
    <scope>NUCLEOTIDE SEQUENCE</scope>
    <source>
        <strain evidence="11">K2</strain>
    </source>
</reference>
<comment type="subcellular location">
    <subcellularLocation>
        <location evidence="1">Membrane</location>
        <topology evidence="1">Multi-pass membrane protein</topology>
    </subcellularLocation>
</comment>
<evidence type="ECO:0000313" key="12">
    <source>
        <dbReference type="Proteomes" id="UP001249851"/>
    </source>
</evidence>
<sequence>MNSSAAKGYLLLTFILTVYDHRDMNASKASIISLMLMALDRYLAVCYPLQRYSTFRRANVLTIVTWLTSMAVMIPAAVLWKVEKGSQSREGEYCQPAFEDVFGGFLKGARIYYTYLFLVAYILPLIIISVLYGLVCRKLWRRKLPGVISSDTEGRHVLIKRKVVRALIIVSAAFAFCWLPTQASHLVLAFDIQVYLSFPRTLRHIGMWSGHANSAINAWLYMLLTDKFRNALGDIILRRNSGTRYRSFKTQSSSKFTTVREITSIRRQTLNHQERGEGAVKEPVEETAM</sequence>
<dbReference type="EMBL" id="JARQWQ010000073">
    <property type="protein sequence ID" value="KAK2553989.1"/>
    <property type="molecule type" value="Genomic_DNA"/>
</dbReference>
<keyword evidence="4 8" id="KW-0297">G-protein coupled receptor</keyword>
<dbReference type="AlphaFoldDB" id="A0AAD9Q3R4"/>
<evidence type="ECO:0000256" key="7">
    <source>
        <dbReference type="ARBA" id="ARBA00023224"/>
    </source>
</evidence>
<evidence type="ECO:0000256" key="2">
    <source>
        <dbReference type="ARBA" id="ARBA00022692"/>
    </source>
</evidence>
<dbReference type="InterPro" id="IPR017452">
    <property type="entry name" value="GPCR_Rhodpsn_7TM"/>
</dbReference>
<dbReference type="PANTHER" id="PTHR45695">
    <property type="entry name" value="LEUCOKININ RECEPTOR-RELATED"/>
    <property type="match status" value="1"/>
</dbReference>
<name>A0AAD9Q3R4_ACRCE</name>
<keyword evidence="3 9" id="KW-1133">Transmembrane helix</keyword>
<reference evidence="11" key="2">
    <citation type="journal article" date="2023" name="Science">
        <title>Genomic signatures of disease resistance in endangered staghorn corals.</title>
        <authorList>
            <person name="Vollmer S.V."/>
            <person name="Selwyn J.D."/>
            <person name="Despard B.A."/>
            <person name="Roesel C.L."/>
        </authorList>
    </citation>
    <scope>NUCLEOTIDE SEQUENCE</scope>
    <source>
        <strain evidence="11">K2</strain>
    </source>
</reference>
<dbReference type="InterPro" id="IPR000276">
    <property type="entry name" value="GPCR_Rhodpsn"/>
</dbReference>
<feature type="transmembrane region" description="Helical" evidence="9">
    <location>
        <begin position="205"/>
        <end position="224"/>
    </location>
</feature>
<keyword evidence="12" id="KW-1185">Reference proteome</keyword>
<evidence type="ECO:0000313" key="11">
    <source>
        <dbReference type="EMBL" id="KAK2553989.1"/>
    </source>
</evidence>
<evidence type="ECO:0000256" key="6">
    <source>
        <dbReference type="ARBA" id="ARBA00023170"/>
    </source>
</evidence>
<gene>
    <name evidence="11" type="ORF">P5673_024695</name>
</gene>
<accession>A0AAD9Q3R4</accession>
<keyword evidence="6 8" id="KW-0675">Receptor</keyword>
<dbReference type="PRINTS" id="PR00237">
    <property type="entry name" value="GPCRRHODOPSN"/>
</dbReference>
<comment type="caution">
    <text evidence="11">The sequence shown here is derived from an EMBL/GenBank/DDBJ whole genome shotgun (WGS) entry which is preliminary data.</text>
</comment>
<feature type="transmembrane region" description="Helical" evidence="9">
    <location>
        <begin position="112"/>
        <end position="135"/>
    </location>
</feature>
<dbReference type="PROSITE" id="PS00237">
    <property type="entry name" value="G_PROTEIN_RECEP_F1_1"/>
    <property type="match status" value="1"/>
</dbReference>
<proteinExistence type="inferred from homology"/>
<keyword evidence="5 9" id="KW-0472">Membrane</keyword>
<keyword evidence="7 8" id="KW-0807">Transducer</keyword>
<dbReference type="PANTHER" id="PTHR45695:SF9">
    <property type="entry name" value="LEUCOKININ RECEPTOR"/>
    <property type="match status" value="1"/>
</dbReference>
<evidence type="ECO:0000256" key="3">
    <source>
        <dbReference type="ARBA" id="ARBA00022989"/>
    </source>
</evidence>
<evidence type="ECO:0000256" key="4">
    <source>
        <dbReference type="ARBA" id="ARBA00023040"/>
    </source>
</evidence>
<dbReference type="GO" id="GO:0005886">
    <property type="term" value="C:plasma membrane"/>
    <property type="evidence" value="ECO:0007669"/>
    <property type="project" value="TreeGrafter"/>
</dbReference>
<dbReference type="PROSITE" id="PS50262">
    <property type="entry name" value="G_PROTEIN_RECEP_F1_2"/>
    <property type="match status" value="1"/>
</dbReference>
<keyword evidence="2 8" id="KW-0812">Transmembrane</keyword>
<feature type="transmembrane region" description="Helical" evidence="9">
    <location>
        <begin position="61"/>
        <end position="80"/>
    </location>
</feature>
<feature type="domain" description="G-protein coupled receptors family 1 profile" evidence="10">
    <location>
        <begin position="29"/>
        <end position="221"/>
    </location>
</feature>
<organism evidence="11 12">
    <name type="scientific">Acropora cervicornis</name>
    <name type="common">Staghorn coral</name>
    <dbReference type="NCBI Taxonomy" id="6130"/>
    <lineage>
        <taxon>Eukaryota</taxon>
        <taxon>Metazoa</taxon>
        <taxon>Cnidaria</taxon>
        <taxon>Anthozoa</taxon>
        <taxon>Hexacorallia</taxon>
        <taxon>Scleractinia</taxon>
        <taxon>Astrocoeniina</taxon>
        <taxon>Acroporidae</taxon>
        <taxon>Acropora</taxon>
    </lineage>
</organism>
<protein>
    <submittedName>
        <fullName evidence="11">Orexin/Hypocretin receptor type 1</fullName>
    </submittedName>
</protein>
<dbReference type="Pfam" id="PF00001">
    <property type="entry name" value="7tm_1"/>
    <property type="match status" value="1"/>
</dbReference>
<evidence type="ECO:0000256" key="5">
    <source>
        <dbReference type="ARBA" id="ARBA00023136"/>
    </source>
</evidence>
<comment type="similarity">
    <text evidence="8">Belongs to the G-protein coupled receptor 1 family.</text>
</comment>
<dbReference type="Gene3D" id="1.20.1070.10">
    <property type="entry name" value="Rhodopsin 7-helix transmembrane proteins"/>
    <property type="match status" value="1"/>
</dbReference>
<evidence type="ECO:0000256" key="8">
    <source>
        <dbReference type="RuleBase" id="RU000688"/>
    </source>
</evidence>
<dbReference type="GO" id="GO:0004930">
    <property type="term" value="F:G protein-coupled receptor activity"/>
    <property type="evidence" value="ECO:0007669"/>
    <property type="project" value="UniProtKB-KW"/>
</dbReference>
<dbReference type="Proteomes" id="UP001249851">
    <property type="component" value="Unassembled WGS sequence"/>
</dbReference>
<dbReference type="SUPFAM" id="SSF81321">
    <property type="entry name" value="Family A G protein-coupled receptor-like"/>
    <property type="match status" value="1"/>
</dbReference>
<evidence type="ECO:0000259" key="10">
    <source>
        <dbReference type="PROSITE" id="PS50262"/>
    </source>
</evidence>